<reference evidence="3 4" key="1">
    <citation type="submission" date="2019-09" db="EMBL/GenBank/DDBJ databases">
        <title>Segnochrobactrum spirostomi gen. nov., sp. nov., isolated from the ciliate Spirostomum cf. yagiui and description of a novel family, Segnochrobactraceae fam. nov. within the order Rhizobiales of the class Alphaproteobacteria.</title>
        <authorList>
            <person name="Akter S."/>
            <person name="Shazib S.U.A."/>
            <person name="Shin M.K."/>
        </authorList>
    </citation>
    <scope>NUCLEOTIDE SEQUENCE [LARGE SCALE GENOMIC DNA]</scope>
    <source>
        <strain evidence="3 4">Sp-1</strain>
    </source>
</reference>
<keyword evidence="4" id="KW-1185">Reference proteome</keyword>
<dbReference type="Proteomes" id="UP000332515">
    <property type="component" value="Unassembled WGS sequence"/>
</dbReference>
<evidence type="ECO:0000256" key="1">
    <source>
        <dbReference type="SAM" id="MobiDB-lite"/>
    </source>
</evidence>
<keyword evidence="2" id="KW-0812">Transmembrane</keyword>
<comment type="caution">
    <text evidence="3">The sequence shown here is derived from an EMBL/GenBank/DDBJ whole genome shotgun (WGS) entry which is preliminary data.</text>
</comment>
<dbReference type="AlphaFoldDB" id="A0A6A7XZB6"/>
<evidence type="ECO:0000313" key="3">
    <source>
        <dbReference type="EMBL" id="MQT11457.1"/>
    </source>
</evidence>
<feature type="compositionally biased region" description="Basic and acidic residues" evidence="1">
    <location>
        <begin position="20"/>
        <end position="34"/>
    </location>
</feature>
<evidence type="ECO:0000313" key="4">
    <source>
        <dbReference type="Proteomes" id="UP000332515"/>
    </source>
</evidence>
<gene>
    <name evidence="3" type="ORF">F0357_01955</name>
</gene>
<sequence>MGKPMTVKRGNPLPAGIRTGETRTGEIRRPRLSDYEPVPPPVDFNFEEWLAVARRPSGRGRRWRHPRIALTGFLIACLGAAIASGWLAVVLVDATLGR</sequence>
<feature type="region of interest" description="Disordered" evidence="1">
    <location>
        <begin position="1"/>
        <end position="35"/>
    </location>
</feature>
<protein>
    <submittedName>
        <fullName evidence="3">Uncharacterized protein</fullName>
    </submittedName>
</protein>
<name>A0A6A7XZB6_9HYPH</name>
<keyword evidence="2" id="KW-1133">Transmembrane helix</keyword>
<dbReference type="RefSeq" id="WP_153478154.1">
    <property type="nucleotide sequence ID" value="NZ_VWNA01000001.1"/>
</dbReference>
<proteinExistence type="predicted"/>
<accession>A0A6A7XZB6</accession>
<feature type="transmembrane region" description="Helical" evidence="2">
    <location>
        <begin position="68"/>
        <end position="92"/>
    </location>
</feature>
<organism evidence="3 4">
    <name type="scientific">Segnochrobactrum spirostomi</name>
    <dbReference type="NCBI Taxonomy" id="2608987"/>
    <lineage>
        <taxon>Bacteria</taxon>
        <taxon>Pseudomonadati</taxon>
        <taxon>Pseudomonadota</taxon>
        <taxon>Alphaproteobacteria</taxon>
        <taxon>Hyphomicrobiales</taxon>
        <taxon>Segnochrobactraceae</taxon>
        <taxon>Segnochrobactrum</taxon>
    </lineage>
</organism>
<dbReference type="EMBL" id="VWNA01000001">
    <property type="protein sequence ID" value="MQT11457.1"/>
    <property type="molecule type" value="Genomic_DNA"/>
</dbReference>
<evidence type="ECO:0000256" key="2">
    <source>
        <dbReference type="SAM" id="Phobius"/>
    </source>
</evidence>
<keyword evidence="2" id="KW-0472">Membrane</keyword>